<dbReference type="SUPFAM" id="SSF50978">
    <property type="entry name" value="WD40 repeat-like"/>
    <property type="match status" value="1"/>
</dbReference>
<dbReference type="PROSITE" id="PS50294">
    <property type="entry name" value="WD_REPEATS_REGION"/>
    <property type="match status" value="1"/>
</dbReference>
<feature type="compositionally biased region" description="Acidic residues" evidence="5">
    <location>
        <begin position="151"/>
        <end position="166"/>
    </location>
</feature>
<dbReference type="InterPro" id="IPR036322">
    <property type="entry name" value="WD40_repeat_dom_sf"/>
</dbReference>
<feature type="repeat" description="WD" evidence="4">
    <location>
        <begin position="181"/>
        <end position="222"/>
    </location>
</feature>
<accession>A0A2G8KZN1</accession>
<evidence type="ECO:0000256" key="1">
    <source>
        <dbReference type="ARBA" id="ARBA00022574"/>
    </source>
</evidence>
<keyword evidence="2" id="KW-0677">Repeat</keyword>
<dbReference type="STRING" id="307972.A0A2G8KZN1"/>
<feature type="compositionally biased region" description="Polar residues" evidence="5">
    <location>
        <begin position="52"/>
        <end position="65"/>
    </location>
</feature>
<sequence>MSDSDDDLAEMRRLRESQRYKGSSKSDDSSSKGFEEKQSSSSPVTAQKEKSSPPQTLQSDPETLSMASMMGFSGFGKKAKNFDFTEMYDQAKRSAQEKTPADQDNDKATGQPDEADDDEDDEDIIGPPLPPGFQRAESTGGVKQSNKGKDEDEDSDMEEEEEEEDDTNLKNKIPISHEITLNHGGKSVSAVTLDPSGARLVTGGYDYDVKFWDFAAMDASLKSFRTFQPAPGLAS</sequence>
<dbReference type="GO" id="GO:0035861">
    <property type="term" value="C:site of double-strand break"/>
    <property type="evidence" value="ECO:0007669"/>
    <property type="project" value="TreeGrafter"/>
</dbReference>
<dbReference type="EMBL" id="MRZV01000284">
    <property type="protein sequence ID" value="PIK53476.1"/>
    <property type="molecule type" value="Genomic_DNA"/>
</dbReference>
<dbReference type="Proteomes" id="UP000230750">
    <property type="component" value="Unassembled WGS sequence"/>
</dbReference>
<dbReference type="InterPro" id="IPR051858">
    <property type="entry name" value="WD_repeat_GAD-1"/>
</dbReference>
<proteinExistence type="inferred from homology"/>
<dbReference type="AlphaFoldDB" id="A0A2G8KZN1"/>
<gene>
    <name evidence="6" type="ORF">BSL78_09616</name>
</gene>
<dbReference type="InterPro" id="IPR001680">
    <property type="entry name" value="WD40_rpt"/>
</dbReference>
<evidence type="ECO:0000313" key="7">
    <source>
        <dbReference type="Proteomes" id="UP000230750"/>
    </source>
</evidence>
<dbReference type="SMART" id="SM00320">
    <property type="entry name" value="WD40"/>
    <property type="match status" value="1"/>
</dbReference>
<evidence type="ECO:0000256" key="3">
    <source>
        <dbReference type="ARBA" id="ARBA00038343"/>
    </source>
</evidence>
<comment type="similarity">
    <text evidence="3">Belongs to the WD repeat GAD-1 family.</text>
</comment>
<keyword evidence="7" id="KW-1185">Reference proteome</keyword>
<dbReference type="PANTHER" id="PTHR16017:SF0">
    <property type="entry name" value="WD REPEAT-CONTAINING PROTEIN 70"/>
    <property type="match status" value="1"/>
</dbReference>
<comment type="caution">
    <text evidence="6">The sequence shown here is derived from an EMBL/GenBank/DDBJ whole genome shotgun (WGS) entry which is preliminary data.</text>
</comment>
<feature type="compositionally biased region" description="Basic and acidic residues" evidence="5">
    <location>
        <begin position="9"/>
        <end position="38"/>
    </location>
</feature>
<keyword evidence="1 4" id="KW-0853">WD repeat</keyword>
<evidence type="ECO:0000256" key="4">
    <source>
        <dbReference type="PROSITE-ProRule" id="PRU00221"/>
    </source>
</evidence>
<reference evidence="6 7" key="1">
    <citation type="journal article" date="2017" name="PLoS Biol.">
        <title>The sea cucumber genome provides insights into morphological evolution and visceral regeneration.</title>
        <authorList>
            <person name="Zhang X."/>
            <person name="Sun L."/>
            <person name="Yuan J."/>
            <person name="Sun Y."/>
            <person name="Gao Y."/>
            <person name="Zhang L."/>
            <person name="Li S."/>
            <person name="Dai H."/>
            <person name="Hamel J.F."/>
            <person name="Liu C."/>
            <person name="Yu Y."/>
            <person name="Liu S."/>
            <person name="Lin W."/>
            <person name="Guo K."/>
            <person name="Jin S."/>
            <person name="Xu P."/>
            <person name="Storey K.B."/>
            <person name="Huan P."/>
            <person name="Zhang T."/>
            <person name="Zhou Y."/>
            <person name="Zhang J."/>
            <person name="Lin C."/>
            <person name="Li X."/>
            <person name="Xing L."/>
            <person name="Huo D."/>
            <person name="Sun M."/>
            <person name="Wang L."/>
            <person name="Mercier A."/>
            <person name="Li F."/>
            <person name="Yang H."/>
            <person name="Xiang J."/>
        </authorList>
    </citation>
    <scope>NUCLEOTIDE SEQUENCE [LARGE SCALE GENOMIC DNA]</scope>
    <source>
        <strain evidence="6">Shaxun</strain>
        <tissue evidence="6">Muscle</tissue>
    </source>
</reference>
<dbReference type="PROSITE" id="PS50082">
    <property type="entry name" value="WD_REPEATS_2"/>
    <property type="match status" value="1"/>
</dbReference>
<feature type="compositionally biased region" description="Basic and acidic residues" evidence="5">
    <location>
        <begin position="89"/>
        <end position="107"/>
    </location>
</feature>
<protein>
    <submittedName>
        <fullName evidence="6">Putative WD repeat-containing protein 70 isoform X5</fullName>
    </submittedName>
</protein>
<dbReference type="PANTHER" id="PTHR16017">
    <property type="entry name" value="GASTRULATION DEFECTIVE PROTEIN 1-RELATED"/>
    <property type="match status" value="1"/>
</dbReference>
<feature type="compositionally biased region" description="Acidic residues" evidence="5">
    <location>
        <begin position="113"/>
        <end position="124"/>
    </location>
</feature>
<evidence type="ECO:0000256" key="2">
    <source>
        <dbReference type="ARBA" id="ARBA00022737"/>
    </source>
</evidence>
<evidence type="ECO:0000256" key="5">
    <source>
        <dbReference type="SAM" id="MobiDB-lite"/>
    </source>
</evidence>
<evidence type="ECO:0000313" key="6">
    <source>
        <dbReference type="EMBL" id="PIK53476.1"/>
    </source>
</evidence>
<dbReference type="GO" id="GO:0005634">
    <property type="term" value="C:nucleus"/>
    <property type="evidence" value="ECO:0007669"/>
    <property type="project" value="TreeGrafter"/>
</dbReference>
<dbReference type="InterPro" id="IPR015943">
    <property type="entry name" value="WD40/YVTN_repeat-like_dom_sf"/>
</dbReference>
<dbReference type="OrthoDB" id="10264376at2759"/>
<organism evidence="6 7">
    <name type="scientific">Stichopus japonicus</name>
    <name type="common">Sea cucumber</name>
    <dbReference type="NCBI Taxonomy" id="307972"/>
    <lineage>
        <taxon>Eukaryota</taxon>
        <taxon>Metazoa</taxon>
        <taxon>Echinodermata</taxon>
        <taxon>Eleutherozoa</taxon>
        <taxon>Echinozoa</taxon>
        <taxon>Holothuroidea</taxon>
        <taxon>Aspidochirotacea</taxon>
        <taxon>Aspidochirotida</taxon>
        <taxon>Stichopodidae</taxon>
        <taxon>Apostichopus</taxon>
    </lineage>
</organism>
<name>A0A2G8KZN1_STIJA</name>
<feature type="region of interest" description="Disordered" evidence="5">
    <location>
        <begin position="88"/>
        <end position="173"/>
    </location>
</feature>
<dbReference type="Gene3D" id="2.130.10.10">
    <property type="entry name" value="YVTN repeat-like/Quinoprotein amine dehydrogenase"/>
    <property type="match status" value="1"/>
</dbReference>
<feature type="region of interest" description="Disordered" evidence="5">
    <location>
        <begin position="1"/>
        <end position="65"/>
    </location>
</feature>